<gene>
    <name evidence="3" type="ORF">CALCODRAFT_225110</name>
</gene>
<evidence type="ECO:0000256" key="2">
    <source>
        <dbReference type="SAM" id="Phobius"/>
    </source>
</evidence>
<sequence length="213" mass="23204">MALLCYYYEGWIKRPNGWDENLGCIQTQYVGAYTSFKVQDVLISIATYVSLCLGTLVVETSPPVLDRAPVVFLNSMILVVVLCTVVPVARRQQNEVVTPLLDALVRDGVMYFAITTAAALLMVTMGVVYYNTPRAVSASEPWFLSVAPIAASRLFLNLRTTMAHRDGERGGLRPPESDSTVGTCGFSLPASTMTEGPEGGDGSQRAQEMLRQV</sequence>
<keyword evidence="2" id="KW-1133">Transmembrane helix</keyword>
<dbReference type="EMBL" id="KV423946">
    <property type="protein sequence ID" value="KZT58917.1"/>
    <property type="molecule type" value="Genomic_DNA"/>
</dbReference>
<organism evidence="3 4">
    <name type="scientific">Calocera cornea HHB12733</name>
    <dbReference type="NCBI Taxonomy" id="1353952"/>
    <lineage>
        <taxon>Eukaryota</taxon>
        <taxon>Fungi</taxon>
        <taxon>Dikarya</taxon>
        <taxon>Basidiomycota</taxon>
        <taxon>Agaricomycotina</taxon>
        <taxon>Dacrymycetes</taxon>
        <taxon>Dacrymycetales</taxon>
        <taxon>Dacrymycetaceae</taxon>
        <taxon>Calocera</taxon>
    </lineage>
</organism>
<feature type="transmembrane region" description="Helical" evidence="2">
    <location>
        <begin position="109"/>
        <end position="130"/>
    </location>
</feature>
<evidence type="ECO:0000256" key="1">
    <source>
        <dbReference type="SAM" id="MobiDB-lite"/>
    </source>
</evidence>
<reference evidence="3 4" key="1">
    <citation type="journal article" date="2016" name="Mol. Biol. Evol.">
        <title>Comparative Genomics of Early-Diverging Mushroom-Forming Fungi Provides Insights into the Origins of Lignocellulose Decay Capabilities.</title>
        <authorList>
            <person name="Nagy L.G."/>
            <person name="Riley R."/>
            <person name="Tritt A."/>
            <person name="Adam C."/>
            <person name="Daum C."/>
            <person name="Floudas D."/>
            <person name="Sun H."/>
            <person name="Yadav J.S."/>
            <person name="Pangilinan J."/>
            <person name="Larsson K.H."/>
            <person name="Matsuura K."/>
            <person name="Barry K."/>
            <person name="Labutti K."/>
            <person name="Kuo R."/>
            <person name="Ohm R.A."/>
            <person name="Bhattacharya S.S."/>
            <person name="Shirouzu T."/>
            <person name="Yoshinaga Y."/>
            <person name="Martin F.M."/>
            <person name="Grigoriev I.V."/>
            <person name="Hibbett D.S."/>
        </authorList>
    </citation>
    <scope>NUCLEOTIDE SEQUENCE [LARGE SCALE GENOMIC DNA]</scope>
    <source>
        <strain evidence="3 4">HHB12733</strain>
    </source>
</reference>
<keyword evidence="2" id="KW-0812">Transmembrane</keyword>
<feature type="transmembrane region" description="Helical" evidence="2">
    <location>
        <begin position="41"/>
        <end position="58"/>
    </location>
</feature>
<name>A0A165H6E3_9BASI</name>
<dbReference type="InParanoid" id="A0A165H6E3"/>
<proteinExistence type="predicted"/>
<dbReference type="Proteomes" id="UP000076842">
    <property type="component" value="Unassembled WGS sequence"/>
</dbReference>
<feature type="transmembrane region" description="Helical" evidence="2">
    <location>
        <begin position="70"/>
        <end position="89"/>
    </location>
</feature>
<dbReference type="AlphaFoldDB" id="A0A165H6E3"/>
<keyword evidence="2" id="KW-0472">Membrane</keyword>
<accession>A0A165H6E3</accession>
<feature type="region of interest" description="Disordered" evidence="1">
    <location>
        <begin position="190"/>
        <end position="213"/>
    </location>
</feature>
<evidence type="ECO:0000313" key="3">
    <source>
        <dbReference type="EMBL" id="KZT58917.1"/>
    </source>
</evidence>
<keyword evidence="4" id="KW-1185">Reference proteome</keyword>
<evidence type="ECO:0000313" key="4">
    <source>
        <dbReference type="Proteomes" id="UP000076842"/>
    </source>
</evidence>
<protein>
    <submittedName>
        <fullName evidence="3">Uncharacterized protein</fullName>
    </submittedName>
</protein>